<proteinExistence type="predicted"/>
<reference evidence="1 2" key="1">
    <citation type="submission" date="2020-08" db="EMBL/GenBank/DDBJ databases">
        <title>Genomic Encyclopedia of Type Strains, Phase IV (KMG-IV): sequencing the most valuable type-strain genomes for metagenomic binning, comparative biology and taxonomic classification.</title>
        <authorList>
            <person name="Goeker M."/>
        </authorList>
    </citation>
    <scope>NUCLEOTIDE SEQUENCE [LARGE SCALE GENOMIC DNA]</scope>
    <source>
        <strain evidence="1 2">DSM 7465</strain>
    </source>
</reference>
<evidence type="ECO:0000313" key="2">
    <source>
        <dbReference type="Proteomes" id="UP000575068"/>
    </source>
</evidence>
<accession>A0A840HUX0</accession>
<evidence type="ECO:0000313" key="1">
    <source>
        <dbReference type="EMBL" id="MBB4641753.1"/>
    </source>
</evidence>
<dbReference type="EMBL" id="JACHOV010000007">
    <property type="protein sequence ID" value="MBB4641753.1"/>
    <property type="molecule type" value="Genomic_DNA"/>
</dbReference>
<gene>
    <name evidence="1" type="ORF">HNQ99_002066</name>
</gene>
<dbReference type="Pfam" id="PF10082">
    <property type="entry name" value="BBP2_2"/>
    <property type="match status" value="1"/>
</dbReference>
<name>A0A840HUX0_9SPHN</name>
<dbReference type="Proteomes" id="UP000575068">
    <property type="component" value="Unassembled WGS sequence"/>
</dbReference>
<protein>
    <submittedName>
        <fullName evidence="1">Uncharacterized protein</fullName>
    </submittedName>
</protein>
<keyword evidence="2" id="KW-1185">Reference proteome</keyword>
<comment type="caution">
    <text evidence="1">The sequence shown here is derived from an EMBL/GenBank/DDBJ whole genome shotgun (WGS) entry which is preliminary data.</text>
</comment>
<dbReference type="SUPFAM" id="SSF56935">
    <property type="entry name" value="Porins"/>
    <property type="match status" value="1"/>
</dbReference>
<dbReference type="InterPro" id="IPR018759">
    <property type="entry name" value="BBP2_2"/>
</dbReference>
<dbReference type="Gene3D" id="2.40.128.90">
    <property type="entry name" value="OMPT-like"/>
    <property type="match status" value="1"/>
</dbReference>
<sequence length="364" mass="39512">MSGSAIYDSNAARSSKAQAALRGLARTEMEYRPSLHATAALPFDQHAFFADSQVGYEFHSRNKQLESERIAATGGVRLRMAGCVMEASGTYARRLSEVADDFSAVPGNVEQVAGGDGTLQCGKAVGISPAASLSYRRSRNAQAERRRSDLNSLTLTGGLAYAQPSLGRLSLLASVSNQSYPHRRSPSGQQDGIRVISGMLKLEREAGARLKGSLSAGYIHVDPDLPGVRGFEGPSYGGDLRFTPGGRAAFALAAMRTVEASNRLDVSYYRQDQFSLSMDYAVSVHVDAQLRASWRRRRFAPSPVITDVTPPGSDRNYALGMGLRYALNRRIELSFDGDYQRRNAAADLFDYDGLRAGLTASYRM</sequence>
<organism evidence="1 2">
    <name type="scientific">Rhizorhapis suberifaciens</name>
    <name type="common">corky root of lettuce</name>
    <dbReference type="NCBI Taxonomy" id="13656"/>
    <lineage>
        <taxon>Bacteria</taxon>
        <taxon>Pseudomonadati</taxon>
        <taxon>Pseudomonadota</taxon>
        <taxon>Alphaproteobacteria</taxon>
        <taxon>Sphingomonadales</taxon>
        <taxon>Sphingomonadaceae</taxon>
        <taxon>Rhizorhapis</taxon>
    </lineage>
</organism>
<dbReference type="RefSeq" id="WP_184475545.1">
    <property type="nucleotide sequence ID" value="NZ_JACHOV010000007.1"/>
</dbReference>
<dbReference type="AlphaFoldDB" id="A0A840HUX0"/>
<dbReference type="InterPro" id="IPR053724">
    <property type="entry name" value="OMP_A26_sf"/>
</dbReference>